<feature type="domain" description="Cobalamin biosynthesis precorrin-8X methylmutase CobH/CbiC" evidence="6">
    <location>
        <begin position="8"/>
        <end position="186"/>
    </location>
</feature>
<dbReference type="InterPro" id="IPR003722">
    <property type="entry name" value="Cbl_synth_CobH/CbiC"/>
</dbReference>
<reference evidence="8" key="1">
    <citation type="journal article" date="2019" name="Int. J. Syst. Evol. Microbiol.">
        <title>The Global Catalogue of Microorganisms (GCM) 10K type strain sequencing project: providing services to taxonomists for standard genome sequencing and annotation.</title>
        <authorList>
            <consortium name="The Broad Institute Genomics Platform"/>
            <consortium name="The Broad Institute Genome Sequencing Center for Infectious Disease"/>
            <person name="Wu L."/>
            <person name="Ma J."/>
        </authorList>
    </citation>
    <scope>NUCLEOTIDE SEQUENCE [LARGE SCALE GENOMIC DNA]</scope>
    <source>
        <strain evidence="8">CGMCC 4.7237</strain>
    </source>
</reference>
<comment type="similarity">
    <text evidence="2">Belongs to the CobH/CbiC family.</text>
</comment>
<evidence type="ECO:0000313" key="7">
    <source>
        <dbReference type="EMBL" id="MFC4030491.1"/>
    </source>
</evidence>
<evidence type="ECO:0000256" key="4">
    <source>
        <dbReference type="ARBA" id="ARBA00023235"/>
    </source>
</evidence>
<evidence type="ECO:0000256" key="5">
    <source>
        <dbReference type="SAM" id="MobiDB-lite"/>
    </source>
</evidence>
<dbReference type="SUPFAM" id="SSF63965">
    <property type="entry name" value="Precorrin-8X methylmutase CbiC/CobH"/>
    <property type="match status" value="1"/>
</dbReference>
<name>A0ABV8HHW9_9ACTN</name>
<dbReference type="PANTHER" id="PTHR43588">
    <property type="entry name" value="COBALT-PRECORRIN-8 METHYLMUTASE"/>
    <property type="match status" value="1"/>
</dbReference>
<feature type="compositionally biased region" description="Basic and acidic residues" evidence="5">
    <location>
        <begin position="202"/>
        <end position="214"/>
    </location>
</feature>
<dbReference type="Proteomes" id="UP001595765">
    <property type="component" value="Unassembled WGS sequence"/>
</dbReference>
<evidence type="ECO:0000259" key="6">
    <source>
        <dbReference type="Pfam" id="PF02570"/>
    </source>
</evidence>
<organism evidence="7 8">
    <name type="scientific">Streptomyces polygonati</name>
    <dbReference type="NCBI Taxonomy" id="1617087"/>
    <lineage>
        <taxon>Bacteria</taxon>
        <taxon>Bacillati</taxon>
        <taxon>Actinomycetota</taxon>
        <taxon>Actinomycetes</taxon>
        <taxon>Kitasatosporales</taxon>
        <taxon>Streptomycetaceae</taxon>
        <taxon>Streptomyces</taxon>
    </lineage>
</organism>
<dbReference type="EMBL" id="JBHSBB010000003">
    <property type="protein sequence ID" value="MFC4030491.1"/>
    <property type="molecule type" value="Genomic_DNA"/>
</dbReference>
<protein>
    <submittedName>
        <fullName evidence="7">Precorrin-8X methylmutase</fullName>
    </submittedName>
</protein>
<sequence>MSRTVHPIEQESYRILRSRLDTSALPPLRRAVLERVIHASADLTYAADLVADEAELRAAHTALHRGAPVVADVEMVASGITALRAVCLLAQARAGDGLTRSARAIRLAYAEVGPGAVWVIGNAPTALEELIALDAAPALVIGLPVGFVGAAESKARLRASGLPAVSNVSEKGGSAVAAAALNALLYVPHPLPDPAPGAAPEPAKEPAHPKETAQ</sequence>
<comment type="caution">
    <text evidence="7">The sequence shown here is derived from an EMBL/GenBank/DDBJ whole genome shotgun (WGS) entry which is preliminary data.</text>
</comment>
<comment type="pathway">
    <text evidence="1">Cofactor biosynthesis; adenosylcobalamin biosynthesis.</text>
</comment>
<evidence type="ECO:0000256" key="1">
    <source>
        <dbReference type="ARBA" id="ARBA00004953"/>
    </source>
</evidence>
<proteinExistence type="inferred from homology"/>
<keyword evidence="8" id="KW-1185">Reference proteome</keyword>
<evidence type="ECO:0000256" key="3">
    <source>
        <dbReference type="ARBA" id="ARBA00022573"/>
    </source>
</evidence>
<keyword evidence="4" id="KW-0413">Isomerase</keyword>
<dbReference type="Pfam" id="PF02570">
    <property type="entry name" value="CbiC"/>
    <property type="match status" value="1"/>
</dbReference>
<accession>A0ABV8HHW9</accession>
<dbReference type="RefSeq" id="WP_386425922.1">
    <property type="nucleotide sequence ID" value="NZ_JBHSBB010000003.1"/>
</dbReference>
<evidence type="ECO:0000256" key="2">
    <source>
        <dbReference type="ARBA" id="ARBA00009774"/>
    </source>
</evidence>
<dbReference type="PANTHER" id="PTHR43588:SF1">
    <property type="entry name" value="COBALT-PRECORRIN-8 METHYLMUTASE"/>
    <property type="match status" value="1"/>
</dbReference>
<gene>
    <name evidence="7" type="ORF">ACFO3J_03285</name>
</gene>
<dbReference type="Gene3D" id="3.40.50.10230">
    <property type="entry name" value="Cobalamin biosynthesis CobH/CbiC, precorrin-8X methylmutase"/>
    <property type="match status" value="1"/>
</dbReference>
<dbReference type="InterPro" id="IPR036588">
    <property type="entry name" value="CobH/CbiC_sf"/>
</dbReference>
<feature type="region of interest" description="Disordered" evidence="5">
    <location>
        <begin position="192"/>
        <end position="214"/>
    </location>
</feature>
<evidence type="ECO:0000313" key="8">
    <source>
        <dbReference type="Proteomes" id="UP001595765"/>
    </source>
</evidence>
<keyword evidence="3" id="KW-0169">Cobalamin biosynthesis</keyword>